<sequence>MEKLLHWTIAQQSGDKAALEKIGEPDQKALNQLFGGPDEATLMKESIKVVESTDVSLEDKEIALENFEMLIENLDNANNIGNLKLWNPLIDILAKEDTPVELKVLICGIIGTAVQNNPKSQEDFNETEGLSELIELAQDDKKFELQSKALFAISSFIRNFQPGYAKFEKLQGLKLINFDNKNNKYQLRILSLISSILSNGLDDSLKAQFKEAKLPHYLASVLNEDSNTSLVDKSLNIVSQLNQLNYEFSLEEKYEINRGIQVVEGLSEKLNIDDLNNAKQATSS</sequence>
<evidence type="ECO:0000256" key="1">
    <source>
        <dbReference type="ARBA" id="ARBA00011045"/>
    </source>
</evidence>
<evidence type="ECO:0000256" key="3">
    <source>
        <dbReference type="ARBA" id="ARBA00020719"/>
    </source>
</evidence>
<dbReference type="GO" id="GO:0005783">
    <property type="term" value="C:endoplasmic reticulum"/>
    <property type="evidence" value="ECO:0007669"/>
    <property type="project" value="TreeGrafter"/>
</dbReference>
<evidence type="ECO:0000313" key="6">
    <source>
        <dbReference type="EMBL" id="KAF6071027.1"/>
    </source>
</evidence>
<comment type="caution">
    <text evidence="6">The sequence shown here is derived from an EMBL/GenBank/DDBJ whole genome shotgun (WGS) entry which is preliminary data.</text>
</comment>
<protein>
    <recommendedName>
        <fullName evidence="3">Hsp70 nucleotide exchange factor FES1</fullName>
    </recommendedName>
    <alternativeName>
        <fullName evidence="2">Hsp70 nucleotide exchange factor fes1</fullName>
    </alternativeName>
</protein>
<dbReference type="SUPFAM" id="SSF48371">
    <property type="entry name" value="ARM repeat"/>
    <property type="match status" value="1"/>
</dbReference>
<evidence type="ECO:0000256" key="2">
    <source>
        <dbReference type="ARBA" id="ARBA00015214"/>
    </source>
</evidence>
<gene>
    <name evidence="6" type="ORF">FOB64_002083</name>
</gene>
<evidence type="ECO:0000256" key="4">
    <source>
        <dbReference type="ARBA" id="ARBA00022737"/>
    </source>
</evidence>
<name>A0A8H6C4C5_CANAX</name>
<dbReference type="EMBL" id="JABWAD010000022">
    <property type="protein sequence ID" value="KAF6071027.1"/>
    <property type="molecule type" value="Genomic_DNA"/>
</dbReference>
<dbReference type="GO" id="GO:0071629">
    <property type="term" value="P:cytoplasm protein quality control by the ubiquitin-proteasome system"/>
    <property type="evidence" value="ECO:0007669"/>
    <property type="project" value="EnsemblFungi"/>
</dbReference>
<evidence type="ECO:0000313" key="7">
    <source>
        <dbReference type="Proteomes" id="UP000536275"/>
    </source>
</evidence>
<dbReference type="Gene3D" id="1.25.10.10">
    <property type="entry name" value="Leucine-rich Repeat Variant"/>
    <property type="match status" value="1"/>
</dbReference>
<comment type="similarity">
    <text evidence="1">Belongs to the FES1 family.</text>
</comment>
<dbReference type="GO" id="GO:0005829">
    <property type="term" value="C:cytosol"/>
    <property type="evidence" value="ECO:0007669"/>
    <property type="project" value="EnsemblFungi"/>
</dbReference>
<proteinExistence type="inferred from homology"/>
<reference evidence="6 7" key="1">
    <citation type="submission" date="2020-03" db="EMBL/GenBank/DDBJ databases">
        <title>FDA dAtabase for Regulatory Grade micrObial Sequences (FDA-ARGOS): Supporting development and validation of Infectious Disease Dx tests.</title>
        <authorList>
            <person name="Campos J."/>
            <person name="Goldberg B."/>
            <person name="Tallon L."/>
            <person name="Sadzewicz L."/>
            <person name="Vavikolanu K."/>
            <person name="Mehta A."/>
            <person name="Aluvathingal J."/>
            <person name="Nadendla S."/>
            <person name="Nandy P."/>
            <person name="Geyer C."/>
            <person name="Yan Y."/>
            <person name="Sichtig H."/>
        </authorList>
    </citation>
    <scope>NUCLEOTIDE SEQUENCE [LARGE SCALE GENOMIC DNA]</scope>
    <source>
        <strain evidence="6 7">FDAARGOS_656</strain>
    </source>
</reference>
<dbReference type="InterPro" id="IPR013918">
    <property type="entry name" value="Nucleotide_exch_fac_Fes1"/>
</dbReference>
<dbReference type="PANTHER" id="PTHR19316">
    <property type="entry name" value="PROTEIN FOLDING REGULATOR"/>
    <property type="match status" value="1"/>
</dbReference>
<organism evidence="6 7">
    <name type="scientific">Candida albicans</name>
    <name type="common">Yeast</name>
    <dbReference type="NCBI Taxonomy" id="5476"/>
    <lineage>
        <taxon>Eukaryota</taxon>
        <taxon>Fungi</taxon>
        <taxon>Dikarya</taxon>
        <taxon>Ascomycota</taxon>
        <taxon>Saccharomycotina</taxon>
        <taxon>Pichiomycetes</taxon>
        <taxon>Debaryomycetaceae</taxon>
        <taxon>Candida/Lodderomyces clade</taxon>
        <taxon>Candida</taxon>
    </lineage>
</organism>
<dbReference type="FunFam" id="1.25.10.10:FF:001713">
    <property type="entry name" value="Hsp70 nucleotide exchange factor FES1"/>
    <property type="match status" value="1"/>
</dbReference>
<accession>A0A8H6C4C5</accession>
<feature type="domain" description="Nucleotide exchange factor Fes1" evidence="5">
    <location>
        <begin position="1"/>
        <end position="80"/>
    </location>
</feature>
<dbReference type="PANTHER" id="PTHR19316:SF18">
    <property type="entry name" value="HSP70-BINDING PROTEIN 1"/>
    <property type="match status" value="1"/>
</dbReference>
<evidence type="ECO:0000259" key="5">
    <source>
        <dbReference type="Pfam" id="PF08609"/>
    </source>
</evidence>
<dbReference type="InterPro" id="IPR050693">
    <property type="entry name" value="Hsp70_NEF-Inhibitors"/>
</dbReference>
<keyword evidence="4" id="KW-0677">Repeat</keyword>
<dbReference type="InterPro" id="IPR011989">
    <property type="entry name" value="ARM-like"/>
</dbReference>
<dbReference type="GO" id="GO:0000774">
    <property type="term" value="F:adenyl-nucleotide exchange factor activity"/>
    <property type="evidence" value="ECO:0007669"/>
    <property type="project" value="EnsemblFungi"/>
</dbReference>
<dbReference type="AlphaFoldDB" id="A0A8H6C4C5"/>
<dbReference type="Pfam" id="PF08609">
    <property type="entry name" value="Fes1"/>
    <property type="match status" value="1"/>
</dbReference>
<dbReference type="InterPro" id="IPR016024">
    <property type="entry name" value="ARM-type_fold"/>
</dbReference>
<dbReference type="Proteomes" id="UP000536275">
    <property type="component" value="Unassembled WGS sequence"/>
</dbReference>
<dbReference type="SMR" id="A0A8H6C4C5"/>